<feature type="domain" description="DNA/RNA non-specific endonuclease/pyrophosphatase/phosphodiesterase" evidence="8">
    <location>
        <begin position="145"/>
        <end position="383"/>
    </location>
</feature>
<feature type="binding site" evidence="5">
    <location>
        <position position="262"/>
    </location>
    <ligand>
        <name>Mg(2+)</name>
        <dbReference type="ChEBI" id="CHEBI:18420"/>
        <note>catalytic</note>
    </ligand>
</feature>
<proteinExistence type="inferred from homology"/>
<feature type="signal peptide" evidence="6">
    <location>
        <begin position="1"/>
        <end position="21"/>
    </location>
</feature>
<evidence type="ECO:0000256" key="1">
    <source>
        <dbReference type="ARBA" id="ARBA00010052"/>
    </source>
</evidence>
<feature type="active site" description="Proton acceptor" evidence="4">
    <location>
        <position position="232"/>
    </location>
</feature>
<name>A0A8K0D2N0_IGNLU</name>
<dbReference type="InterPro" id="IPR044925">
    <property type="entry name" value="His-Me_finger_sf"/>
</dbReference>
<dbReference type="GO" id="GO:0000014">
    <property type="term" value="F:single-stranded DNA endodeoxyribonuclease activity"/>
    <property type="evidence" value="ECO:0007669"/>
    <property type="project" value="TreeGrafter"/>
</dbReference>
<dbReference type="GO" id="GO:0046872">
    <property type="term" value="F:metal ion binding"/>
    <property type="evidence" value="ECO:0007669"/>
    <property type="project" value="UniProtKB-KW"/>
</dbReference>
<gene>
    <name evidence="9" type="ORF">ILUMI_10778</name>
</gene>
<evidence type="ECO:0000256" key="5">
    <source>
        <dbReference type="PIRSR" id="PIRSR640255-2"/>
    </source>
</evidence>
<dbReference type="GO" id="GO:0005743">
    <property type="term" value="C:mitochondrial inner membrane"/>
    <property type="evidence" value="ECO:0007669"/>
    <property type="project" value="TreeGrafter"/>
</dbReference>
<dbReference type="SMART" id="SM00892">
    <property type="entry name" value="Endonuclease_NS"/>
    <property type="match status" value="1"/>
</dbReference>
<dbReference type="AlphaFoldDB" id="A0A8K0D2N0"/>
<keyword evidence="5" id="KW-0479">Metal-binding</keyword>
<dbReference type="GO" id="GO:0004521">
    <property type="term" value="F:RNA endonuclease activity"/>
    <property type="evidence" value="ECO:0007669"/>
    <property type="project" value="TreeGrafter"/>
</dbReference>
<keyword evidence="2" id="KW-0540">Nuclease</keyword>
<keyword evidence="6" id="KW-0732">Signal</keyword>
<evidence type="ECO:0000313" key="9">
    <source>
        <dbReference type="EMBL" id="KAF2895398.1"/>
    </source>
</evidence>
<dbReference type="InterPro" id="IPR044929">
    <property type="entry name" value="DNA/RNA_non-sp_Endonuclease_sf"/>
</dbReference>
<evidence type="ECO:0000256" key="6">
    <source>
        <dbReference type="SAM" id="SignalP"/>
    </source>
</evidence>
<dbReference type="InterPro" id="IPR040255">
    <property type="entry name" value="Non-specific_endonuclease"/>
</dbReference>
<reference evidence="9" key="1">
    <citation type="submission" date="2019-08" db="EMBL/GenBank/DDBJ databases">
        <title>The genome of the North American firefly Photinus pyralis.</title>
        <authorList>
            <consortium name="Photinus pyralis genome working group"/>
            <person name="Fallon T.R."/>
            <person name="Sander Lower S.E."/>
            <person name="Weng J.-K."/>
        </authorList>
    </citation>
    <scope>NUCLEOTIDE SEQUENCE</scope>
    <source>
        <strain evidence="9">TRF0915ILg1</strain>
        <tissue evidence="9">Whole body</tissue>
    </source>
</reference>
<keyword evidence="3" id="KW-0378">Hydrolase</keyword>
<dbReference type="GO" id="GO:0005634">
    <property type="term" value="C:nucleus"/>
    <property type="evidence" value="ECO:0007669"/>
    <property type="project" value="TreeGrafter"/>
</dbReference>
<evidence type="ECO:0008006" key="11">
    <source>
        <dbReference type="Google" id="ProtNLM"/>
    </source>
</evidence>
<protein>
    <recommendedName>
        <fullName evidence="11">DNA/RNA non-specific endonuclease domain-containing protein</fullName>
    </recommendedName>
</protein>
<keyword evidence="3" id="KW-0255">Endonuclease</keyword>
<dbReference type="SMART" id="SM00477">
    <property type="entry name" value="NUC"/>
    <property type="match status" value="1"/>
</dbReference>
<dbReference type="InterPro" id="IPR020821">
    <property type="entry name" value="ENPP1-3/EXOG-like_nuc-like"/>
</dbReference>
<dbReference type="PANTHER" id="PTHR13966">
    <property type="entry name" value="ENDONUCLEASE RELATED"/>
    <property type="match status" value="1"/>
</dbReference>
<dbReference type="Proteomes" id="UP000801492">
    <property type="component" value="Unassembled WGS sequence"/>
</dbReference>
<dbReference type="InterPro" id="IPR001604">
    <property type="entry name" value="Endo_G_ENPP1-like_dom"/>
</dbReference>
<evidence type="ECO:0000256" key="4">
    <source>
        <dbReference type="PIRSR" id="PIRSR640255-1"/>
    </source>
</evidence>
<evidence type="ECO:0000259" key="8">
    <source>
        <dbReference type="SMART" id="SM00892"/>
    </source>
</evidence>
<evidence type="ECO:0000256" key="3">
    <source>
        <dbReference type="ARBA" id="ARBA00022759"/>
    </source>
</evidence>
<keyword evidence="10" id="KW-1185">Reference proteome</keyword>
<accession>A0A8K0D2N0</accession>
<dbReference type="OrthoDB" id="8194122at2759"/>
<dbReference type="GO" id="GO:0003676">
    <property type="term" value="F:nucleic acid binding"/>
    <property type="evidence" value="ECO:0007669"/>
    <property type="project" value="InterPro"/>
</dbReference>
<dbReference type="GO" id="GO:0006309">
    <property type="term" value="P:apoptotic DNA fragmentation"/>
    <property type="evidence" value="ECO:0007669"/>
    <property type="project" value="TreeGrafter"/>
</dbReference>
<comment type="similarity">
    <text evidence="1">Belongs to the DNA/RNA non-specific endonuclease family.</text>
</comment>
<dbReference type="PANTHER" id="PTHR13966:SF17">
    <property type="entry name" value="ENDONUCLEASE-RELATED"/>
    <property type="match status" value="1"/>
</dbReference>
<dbReference type="Pfam" id="PF01223">
    <property type="entry name" value="Endonuclease_NS"/>
    <property type="match status" value="1"/>
</dbReference>
<dbReference type="Gene3D" id="3.40.570.10">
    <property type="entry name" value="Extracellular Endonuclease, subunit A"/>
    <property type="match status" value="1"/>
</dbReference>
<dbReference type="EMBL" id="VTPC01005954">
    <property type="protein sequence ID" value="KAF2895398.1"/>
    <property type="molecule type" value="Genomic_DNA"/>
</dbReference>
<evidence type="ECO:0000313" key="10">
    <source>
        <dbReference type="Proteomes" id="UP000801492"/>
    </source>
</evidence>
<evidence type="ECO:0000256" key="2">
    <source>
        <dbReference type="ARBA" id="ARBA00022722"/>
    </source>
</evidence>
<feature type="domain" description="ENPP1-3/EXOG-like endonuclease/phosphodiesterase" evidence="7">
    <location>
        <begin position="162"/>
        <end position="359"/>
    </location>
</feature>
<dbReference type="FunFam" id="3.40.570.10:FF:000007">
    <property type="entry name" value="Alkaline nuclease"/>
    <property type="match status" value="1"/>
</dbReference>
<evidence type="ECO:0000259" key="7">
    <source>
        <dbReference type="SMART" id="SM00477"/>
    </source>
</evidence>
<comment type="caution">
    <text evidence="9">The sequence shown here is derived from an EMBL/GenBank/DDBJ whole genome shotgun (WGS) entry which is preliminary data.</text>
</comment>
<feature type="chain" id="PRO_5035453139" description="DNA/RNA non-specific endonuclease domain-containing protein" evidence="6">
    <location>
        <begin position="22"/>
        <end position="402"/>
    </location>
</feature>
<organism evidence="9 10">
    <name type="scientific">Ignelater luminosus</name>
    <name type="common">Cucubano</name>
    <name type="synonym">Pyrophorus luminosus</name>
    <dbReference type="NCBI Taxonomy" id="2038154"/>
    <lineage>
        <taxon>Eukaryota</taxon>
        <taxon>Metazoa</taxon>
        <taxon>Ecdysozoa</taxon>
        <taxon>Arthropoda</taxon>
        <taxon>Hexapoda</taxon>
        <taxon>Insecta</taxon>
        <taxon>Pterygota</taxon>
        <taxon>Neoptera</taxon>
        <taxon>Endopterygota</taxon>
        <taxon>Coleoptera</taxon>
        <taxon>Polyphaga</taxon>
        <taxon>Elateriformia</taxon>
        <taxon>Elateroidea</taxon>
        <taxon>Elateridae</taxon>
        <taxon>Agrypninae</taxon>
        <taxon>Pyrophorini</taxon>
        <taxon>Ignelater</taxon>
    </lineage>
</organism>
<sequence length="402" mass="45722">MSTRFILCVIVIFLHLVEIYAQRNGCSLTFPIKDDRNEPIILKHHGKKYDLFIPEEGKIHLKSGESVSLFCPYTRNVLKQSNNNFTEAICMNKETLKVHNIQYPFNQLQCSAPAKGSIAFTNTRCGNNRGKIINIGYKIPDNNNWITLIEVCYDSNEGNALYSQHVLYGEAIKYASSQKYRPSFQENGVIGNLTANSAYKQTNQKKVLVQLLGSESLANKYLNKTSFLTRGHLAPDADFLFAGLQFTTYFFINTCPQWEAVNGGNWLGVESMVRKVAESYQKPLRIITGSHGVLSLPDINNNLQNIFLDTRGILPVPKFLWKIIYLESTKEGIALVSLNDPFIKKISNEHILCPDVCNEYGWISKKWKNIAKGYMYCCDIRILQKTVKTIPSLNIRSILRKI</sequence>
<dbReference type="SUPFAM" id="SSF54060">
    <property type="entry name" value="His-Me finger endonucleases"/>
    <property type="match status" value="1"/>
</dbReference>